<evidence type="ECO:0000256" key="6">
    <source>
        <dbReference type="ARBA" id="ARBA00023136"/>
    </source>
</evidence>
<comment type="subcellular location">
    <subcellularLocation>
        <location evidence="1">Endomembrane system</location>
    </subcellularLocation>
</comment>
<dbReference type="Pfam" id="PF03552">
    <property type="entry name" value="Cellulose_synt"/>
    <property type="match status" value="1"/>
</dbReference>
<evidence type="ECO:0000313" key="8">
    <source>
        <dbReference type="EMBL" id="VDC76442.1"/>
    </source>
</evidence>
<evidence type="ECO:0000256" key="3">
    <source>
        <dbReference type="ARBA" id="ARBA00022679"/>
    </source>
</evidence>
<evidence type="ECO:0000256" key="1">
    <source>
        <dbReference type="ARBA" id="ARBA00004308"/>
    </source>
</evidence>
<keyword evidence="6" id="KW-0472">Membrane</keyword>
<organism evidence="8">
    <name type="scientific">Brassica campestris</name>
    <name type="common">Field mustard</name>
    <dbReference type="NCBI Taxonomy" id="3711"/>
    <lineage>
        <taxon>Eukaryota</taxon>
        <taxon>Viridiplantae</taxon>
        <taxon>Streptophyta</taxon>
        <taxon>Embryophyta</taxon>
        <taxon>Tracheophyta</taxon>
        <taxon>Spermatophyta</taxon>
        <taxon>Magnoliopsida</taxon>
        <taxon>eudicotyledons</taxon>
        <taxon>Gunneridae</taxon>
        <taxon>Pentapetalae</taxon>
        <taxon>rosids</taxon>
        <taxon>malvids</taxon>
        <taxon>Brassicales</taxon>
        <taxon>Brassicaceae</taxon>
        <taxon>Brassiceae</taxon>
        <taxon>Brassica</taxon>
    </lineage>
</organism>
<proteinExistence type="predicted"/>
<keyword evidence="7" id="KW-0961">Cell wall biogenesis/degradation</keyword>
<accession>A0A3P5Z9A5</accession>
<dbReference type="GO" id="GO:0016020">
    <property type="term" value="C:membrane"/>
    <property type="evidence" value="ECO:0007669"/>
    <property type="project" value="InterPro"/>
</dbReference>
<keyword evidence="4" id="KW-0812">Transmembrane</keyword>
<evidence type="ECO:0000256" key="5">
    <source>
        <dbReference type="ARBA" id="ARBA00022989"/>
    </source>
</evidence>
<evidence type="ECO:0000256" key="2">
    <source>
        <dbReference type="ARBA" id="ARBA00022676"/>
    </source>
</evidence>
<keyword evidence="2" id="KW-0328">Glycosyltransferase</keyword>
<keyword evidence="3" id="KW-0808">Transferase</keyword>
<dbReference type="InterPro" id="IPR005150">
    <property type="entry name" value="Cellulose_synth"/>
</dbReference>
<dbReference type="GO" id="GO:0016760">
    <property type="term" value="F:cellulose synthase (UDP-forming) activity"/>
    <property type="evidence" value="ECO:0007669"/>
    <property type="project" value="InterPro"/>
</dbReference>
<reference evidence="8" key="1">
    <citation type="submission" date="2018-11" db="EMBL/GenBank/DDBJ databases">
        <authorList>
            <consortium name="Genoscope - CEA"/>
            <person name="William W."/>
        </authorList>
    </citation>
    <scope>NUCLEOTIDE SEQUENCE</scope>
</reference>
<sequence length="95" mass="11350">MDEDEDDNEEDDQEVDHRNRAKTRVVCMHYSQTYLKTLREAMCFVVASKSGNKICYFHYPQRFDGIGRHNRYSNGSVVFFGPRNSTKLYDHCRYR</sequence>
<dbReference type="GO" id="GO:0012505">
    <property type="term" value="C:endomembrane system"/>
    <property type="evidence" value="ECO:0007669"/>
    <property type="project" value="UniProtKB-SubCell"/>
</dbReference>
<evidence type="ECO:0000256" key="4">
    <source>
        <dbReference type="ARBA" id="ARBA00022692"/>
    </source>
</evidence>
<dbReference type="PANTHER" id="PTHR13301">
    <property type="entry name" value="X-BOX TRANSCRIPTION FACTOR-RELATED"/>
    <property type="match status" value="1"/>
</dbReference>
<keyword evidence="5" id="KW-1133">Transmembrane helix</keyword>
<dbReference type="GO" id="GO:0071555">
    <property type="term" value="P:cell wall organization"/>
    <property type="evidence" value="ECO:0007669"/>
    <property type="project" value="UniProtKB-KW"/>
</dbReference>
<dbReference type="GO" id="GO:0030244">
    <property type="term" value="P:cellulose biosynthetic process"/>
    <property type="evidence" value="ECO:0007669"/>
    <property type="project" value="InterPro"/>
</dbReference>
<dbReference type="AlphaFoldDB" id="A0A3P5Z9A5"/>
<gene>
    <name evidence="8" type="ORF">BRAA01T02944Z</name>
</gene>
<name>A0A3P5Z9A5_BRACM</name>
<protein>
    <submittedName>
        <fullName evidence="8">Uncharacterized protein</fullName>
    </submittedName>
</protein>
<evidence type="ECO:0000256" key="7">
    <source>
        <dbReference type="ARBA" id="ARBA00023316"/>
    </source>
</evidence>
<dbReference type="EMBL" id="LR031571">
    <property type="protein sequence ID" value="VDC76442.1"/>
    <property type="molecule type" value="Genomic_DNA"/>
</dbReference>